<dbReference type="InterPro" id="IPR019998">
    <property type="entry name" value="Membr_insert_YidC"/>
</dbReference>
<protein>
    <recommendedName>
        <fullName evidence="3 13">Membrane protein insertase YidC</fullName>
    </recommendedName>
    <alternativeName>
        <fullName evidence="12 13">Foldase YidC</fullName>
    </alternativeName>
    <alternativeName>
        <fullName evidence="11 13">Membrane integrase YidC</fullName>
    </alternativeName>
    <alternativeName>
        <fullName evidence="13">Membrane protein YidC</fullName>
    </alternativeName>
</protein>
<evidence type="ECO:0000259" key="14">
    <source>
        <dbReference type="Pfam" id="PF02096"/>
    </source>
</evidence>
<dbReference type="AlphaFoldDB" id="A0A378VN20"/>
<keyword evidence="10 13" id="KW-0143">Chaperone</keyword>
<dbReference type="Pfam" id="PF02096">
    <property type="entry name" value="60KD_IMP"/>
    <property type="match status" value="1"/>
</dbReference>
<evidence type="ECO:0000256" key="5">
    <source>
        <dbReference type="ARBA" id="ARBA00022475"/>
    </source>
</evidence>
<dbReference type="GO" id="GO:0051205">
    <property type="term" value="P:protein insertion into membrane"/>
    <property type="evidence" value="ECO:0007669"/>
    <property type="project" value="TreeGrafter"/>
</dbReference>
<evidence type="ECO:0000259" key="15">
    <source>
        <dbReference type="Pfam" id="PF14849"/>
    </source>
</evidence>
<keyword evidence="17" id="KW-1185">Reference proteome</keyword>
<dbReference type="HAMAP" id="MF_01810">
    <property type="entry name" value="YidC_type1"/>
    <property type="match status" value="1"/>
</dbReference>
<dbReference type="GO" id="GO:0015031">
    <property type="term" value="P:protein transport"/>
    <property type="evidence" value="ECO:0007669"/>
    <property type="project" value="UniProtKB-KW"/>
</dbReference>
<dbReference type="CDD" id="cd19961">
    <property type="entry name" value="EcYidC-like_peri"/>
    <property type="match status" value="1"/>
</dbReference>
<dbReference type="GO" id="GO:0005886">
    <property type="term" value="C:plasma membrane"/>
    <property type="evidence" value="ECO:0007669"/>
    <property type="project" value="UniProtKB-SubCell"/>
</dbReference>
<dbReference type="Proteomes" id="UP000254193">
    <property type="component" value="Unassembled WGS sequence"/>
</dbReference>
<dbReference type="InterPro" id="IPR028055">
    <property type="entry name" value="YidC/Oxa/ALB_C"/>
</dbReference>
<evidence type="ECO:0000256" key="12">
    <source>
        <dbReference type="ARBA" id="ARBA00033342"/>
    </source>
</evidence>
<dbReference type="CDD" id="cd20070">
    <property type="entry name" value="5TM_YidC_Alb3"/>
    <property type="match status" value="1"/>
</dbReference>
<sequence length="548" mass="60561">MDFKRLTAFFAIALAIMIGWEKMFPAPQTAPAPGQAAQQQRQTVATASAEAALAPATPITVTTDAVQAVIDEKSGDLRRLTLLKYKATGDEHKPFVLFGDGKEYTYVAQSELLDAQGNNVLKGIGFTAPQKQYSLNGDKVEVRLSAPETNGLKIDKVYTFTKGSYLVNVRFDIANTGGKPANLSADYRIVRDRSQPEGQGYFTRSYLGPVVYTPEGGFQKVSFSDLDDDAKSGKSEAEYIRKTPTGWLGMIEHHFMSAWILQPKGGQSVCAAGECGIDIKRRNDKLYSASVGVPLAAIPAGAKAETAVNLYAGPQTTSVIAGIADKLQLAKDYGKVHWFASPLFWLLNQLHNIIGNWGWAIIVLTIIVKAVLYPLTNASYRSMAKMRAAAPKLQAIKEKYGDDRMAQQQAMMQLYKDEKINPLGGCLPMLLQIPVFIGLYWALFASVELRQAPWLGWITDLSRSDPYYILPIIMAATMFAQTYLNPPPTDPMQAKMMKIMPLVFSVMFFFFPAGLVLYWVVNNLLTIAQQWHINRSIEKQRAQGEVVS</sequence>
<dbReference type="NCBIfam" id="NF002352">
    <property type="entry name" value="PRK01318.1-3"/>
    <property type="match status" value="1"/>
</dbReference>
<organism evidence="16 17">
    <name type="scientific">Neisseria lactamica</name>
    <dbReference type="NCBI Taxonomy" id="486"/>
    <lineage>
        <taxon>Bacteria</taxon>
        <taxon>Pseudomonadati</taxon>
        <taxon>Pseudomonadota</taxon>
        <taxon>Betaproteobacteria</taxon>
        <taxon>Neisseriales</taxon>
        <taxon>Neisseriaceae</taxon>
        <taxon>Neisseria</taxon>
    </lineage>
</organism>
<reference evidence="16 17" key="1">
    <citation type="submission" date="2018-06" db="EMBL/GenBank/DDBJ databases">
        <authorList>
            <consortium name="Pathogen Informatics"/>
            <person name="Doyle S."/>
        </authorList>
    </citation>
    <scope>NUCLEOTIDE SEQUENCE [LARGE SCALE GENOMIC DNA]</scope>
    <source>
        <strain evidence="16 17">NCTC10616</strain>
    </source>
</reference>
<dbReference type="InterPro" id="IPR038221">
    <property type="entry name" value="YidC_periplasmic_sf"/>
</dbReference>
<dbReference type="RefSeq" id="WP_003708372.1">
    <property type="nucleotide sequence ID" value="NZ_LR590477.1"/>
</dbReference>
<dbReference type="PANTHER" id="PTHR12428">
    <property type="entry name" value="OXA1"/>
    <property type="match status" value="1"/>
</dbReference>
<dbReference type="InterPro" id="IPR028053">
    <property type="entry name" value="Membr_insert_YidC_N"/>
</dbReference>
<feature type="transmembrane region" description="Helical" evidence="13">
    <location>
        <begin position="467"/>
        <end position="484"/>
    </location>
</feature>
<dbReference type="PRINTS" id="PR01900">
    <property type="entry name" value="YIDCPROTEIN"/>
</dbReference>
<evidence type="ECO:0000256" key="3">
    <source>
        <dbReference type="ARBA" id="ARBA00015325"/>
    </source>
</evidence>
<dbReference type="InterPro" id="IPR047196">
    <property type="entry name" value="YidC_ALB_C"/>
</dbReference>
<evidence type="ECO:0000256" key="11">
    <source>
        <dbReference type="ARBA" id="ARBA00033245"/>
    </source>
</evidence>
<feature type="transmembrane region" description="Helical" evidence="13">
    <location>
        <begin position="426"/>
        <end position="447"/>
    </location>
</feature>
<feature type="domain" description="Membrane insertase YidC/Oxa/ALB C-terminal" evidence="14">
    <location>
        <begin position="357"/>
        <end position="535"/>
    </location>
</feature>
<evidence type="ECO:0000256" key="2">
    <source>
        <dbReference type="ARBA" id="ARBA00010527"/>
    </source>
</evidence>
<name>A0A378VN20_NEILA</name>
<feature type="transmembrane region" description="Helical" evidence="13">
    <location>
        <begin position="496"/>
        <end position="521"/>
    </location>
</feature>
<evidence type="ECO:0000313" key="16">
    <source>
        <dbReference type="EMBL" id="SUA18306.1"/>
    </source>
</evidence>
<accession>A0A378VN20</accession>
<evidence type="ECO:0000256" key="13">
    <source>
        <dbReference type="HAMAP-Rule" id="MF_01810"/>
    </source>
</evidence>
<keyword evidence="6 13" id="KW-0812">Transmembrane</keyword>
<feature type="domain" description="Membrane insertase YidC N-terminal" evidence="15">
    <location>
        <begin position="59"/>
        <end position="346"/>
    </location>
</feature>
<dbReference type="InterPro" id="IPR001708">
    <property type="entry name" value="YidC/ALB3/OXA1/COX18"/>
</dbReference>
<evidence type="ECO:0000256" key="6">
    <source>
        <dbReference type="ARBA" id="ARBA00022692"/>
    </source>
</evidence>
<evidence type="ECO:0000313" key="17">
    <source>
        <dbReference type="Proteomes" id="UP000254193"/>
    </source>
</evidence>
<comment type="similarity">
    <text evidence="2 13">Belongs to the OXA1/ALB3/YidC family. Type 1 subfamily.</text>
</comment>
<comment type="function">
    <text evidence="13">Required for the insertion and/or proper folding and/or complex formation of integral membrane proteins into the membrane. Involved in integration of membrane proteins that insert both dependently and independently of the Sec translocase complex, as well as at least some lipoproteins. Aids folding of multispanning membrane proteins.</text>
</comment>
<proteinExistence type="inferred from homology"/>
<feature type="transmembrane region" description="Helical" evidence="13">
    <location>
        <begin position="357"/>
        <end position="376"/>
    </location>
</feature>
<comment type="subcellular location">
    <subcellularLocation>
        <location evidence="1">Cell inner membrane</location>
        <topology evidence="1">Multi-pass membrane protein</topology>
    </subcellularLocation>
    <subcellularLocation>
        <location evidence="13">Cell membrane</location>
        <topology evidence="13">Multi-pass membrane protein</topology>
    </subcellularLocation>
</comment>
<keyword evidence="4 13" id="KW-0813">Transport</keyword>
<dbReference type="EMBL" id="UGRO01000002">
    <property type="protein sequence ID" value="SUA18306.1"/>
    <property type="molecule type" value="Genomic_DNA"/>
</dbReference>
<evidence type="ECO:0000256" key="7">
    <source>
        <dbReference type="ARBA" id="ARBA00022927"/>
    </source>
</evidence>
<dbReference type="Pfam" id="PF14849">
    <property type="entry name" value="YidC_periplas"/>
    <property type="match status" value="1"/>
</dbReference>
<keyword evidence="8 13" id="KW-1133">Transmembrane helix</keyword>
<keyword evidence="9 13" id="KW-0472">Membrane</keyword>
<keyword evidence="5 13" id="KW-1003">Cell membrane</keyword>
<gene>
    <name evidence="13 16" type="primary">yidC</name>
    <name evidence="16" type="ORF">NCTC10616_02034</name>
</gene>
<dbReference type="GO" id="GO:0032977">
    <property type="term" value="F:membrane insertase activity"/>
    <property type="evidence" value="ECO:0007669"/>
    <property type="project" value="InterPro"/>
</dbReference>
<dbReference type="Gene3D" id="2.70.98.90">
    <property type="match status" value="1"/>
</dbReference>
<evidence type="ECO:0000256" key="1">
    <source>
        <dbReference type="ARBA" id="ARBA00004429"/>
    </source>
</evidence>
<dbReference type="NCBIfam" id="TIGR03593">
    <property type="entry name" value="yidC_nterm"/>
    <property type="match status" value="1"/>
</dbReference>
<evidence type="ECO:0000256" key="10">
    <source>
        <dbReference type="ARBA" id="ARBA00023186"/>
    </source>
</evidence>
<keyword evidence="7 13" id="KW-0653">Protein transport</keyword>
<dbReference type="NCBIfam" id="TIGR03592">
    <property type="entry name" value="yidC_oxa1_cterm"/>
    <property type="match status" value="1"/>
</dbReference>
<evidence type="ECO:0000256" key="8">
    <source>
        <dbReference type="ARBA" id="ARBA00022989"/>
    </source>
</evidence>
<dbReference type="PRINTS" id="PR00701">
    <property type="entry name" value="60KDINNERMP"/>
</dbReference>
<comment type="subunit">
    <text evidence="13">Interacts with the Sec translocase complex via SecD. Specifically interacts with transmembrane segments of nascent integral membrane proteins during membrane integration.</text>
</comment>
<dbReference type="PANTHER" id="PTHR12428:SF65">
    <property type="entry name" value="CYTOCHROME C OXIDASE ASSEMBLY PROTEIN COX18, MITOCHONDRIAL"/>
    <property type="match status" value="1"/>
</dbReference>
<evidence type="ECO:0000256" key="9">
    <source>
        <dbReference type="ARBA" id="ARBA00023136"/>
    </source>
</evidence>
<evidence type="ECO:0000256" key="4">
    <source>
        <dbReference type="ARBA" id="ARBA00022448"/>
    </source>
</evidence>